<keyword evidence="10" id="KW-0282">Flagellum</keyword>
<dbReference type="GO" id="GO:0044780">
    <property type="term" value="P:bacterial-type flagellum assembly"/>
    <property type="evidence" value="ECO:0007669"/>
    <property type="project" value="InterPro"/>
</dbReference>
<evidence type="ECO:0000259" key="9">
    <source>
        <dbReference type="Pfam" id="PF22638"/>
    </source>
</evidence>
<dbReference type="InterPro" id="IPR001444">
    <property type="entry name" value="Flag_bb_rod_N"/>
</dbReference>
<reference evidence="10" key="1">
    <citation type="submission" date="2018-12" db="EMBL/GenBank/DDBJ databases">
        <authorList>
            <person name="Sun L."/>
            <person name="Chen Z."/>
        </authorList>
    </citation>
    <scope>NUCLEOTIDE SEQUENCE [LARGE SCALE GENOMIC DNA]</scope>
    <source>
        <strain evidence="10">DSM 16012</strain>
    </source>
</reference>
<dbReference type="Pfam" id="PF22638">
    <property type="entry name" value="FlgK_D1"/>
    <property type="match status" value="1"/>
</dbReference>
<evidence type="ECO:0000256" key="6">
    <source>
        <dbReference type="ARBA" id="ARBA00023143"/>
    </source>
</evidence>
<sequence>MSSTFHGLETARRALNTQQAGLYTTGHNVANANTPGYTRQRINMQASEAYPPASMNRPMIPGQIGTGVSAGSIQRIRESFLDTQYRKENAKLGYFGTNAEALSRLEDILNETGKESTGISRVLNDFWQALQDLSVNPENSGAREVVLERGKTVADTFNHIYNTMEDYRQDLKVQLNTYLNESGKDDDPRGINLLLKNINELNQKIAEVEPLGYVPNDLYDERDLLVDELSKFMDIEVQKVPSHKNPKGEMEGIYVIKMKGDSTTKEYELVSKDFKFAEINVSYGEEPDVVTGLKIGEEDILKDLTDGTLKSLIENYGYQGQEGDSYITVMKELDSIADLLVEKVNGAFDGDFFNNNAGASDLEMILKDTEGLKPEGSPGDGSKALAMADSLKDVMTKYQELIGSLGVKAQYAKGQAKNVSTLQAAVDEKRLSVSAVSLDEEIMNMIKFQHAYNAAARNITVIDEMLDKVINGMGVVGR</sequence>
<proteinExistence type="inferred from homology"/>
<keyword evidence="6" id="KW-0975">Bacterial flagellum</keyword>
<evidence type="ECO:0000313" key="10">
    <source>
        <dbReference type="EMBL" id="RWR13588.1"/>
    </source>
</evidence>
<dbReference type="Pfam" id="PF00460">
    <property type="entry name" value="Flg_bb_rod"/>
    <property type="match status" value="1"/>
</dbReference>
<keyword evidence="11" id="KW-1185">Reference proteome</keyword>
<dbReference type="InterPro" id="IPR002371">
    <property type="entry name" value="FlgK"/>
</dbReference>
<dbReference type="SUPFAM" id="SSF64518">
    <property type="entry name" value="Phase 1 flagellin"/>
    <property type="match status" value="1"/>
</dbReference>
<evidence type="ECO:0000313" key="11">
    <source>
        <dbReference type="Proteomes" id="UP000273811"/>
    </source>
</evidence>
<comment type="caution">
    <text evidence="10">The sequence shown here is derived from an EMBL/GenBank/DDBJ whole genome shotgun (WGS) entry which is preliminary data.</text>
</comment>
<keyword evidence="10" id="KW-0966">Cell projection</keyword>
<organism evidence="10 11">
    <name type="scientific">Siminovitchia fortis</name>
    <dbReference type="NCBI Taxonomy" id="254758"/>
    <lineage>
        <taxon>Bacteria</taxon>
        <taxon>Bacillati</taxon>
        <taxon>Bacillota</taxon>
        <taxon>Bacilli</taxon>
        <taxon>Bacillales</taxon>
        <taxon>Bacillaceae</taxon>
        <taxon>Siminovitchia</taxon>
    </lineage>
</organism>
<dbReference type="InterPro" id="IPR010930">
    <property type="entry name" value="Flg_bb/hook_C_dom"/>
</dbReference>
<dbReference type="GO" id="GO:0005198">
    <property type="term" value="F:structural molecule activity"/>
    <property type="evidence" value="ECO:0007669"/>
    <property type="project" value="InterPro"/>
</dbReference>
<keyword evidence="10" id="KW-0969">Cilium</keyword>
<feature type="domain" description="Flagellar basal body rod protein N-terminal" evidence="7">
    <location>
        <begin position="8"/>
        <end position="38"/>
    </location>
</feature>
<dbReference type="OrthoDB" id="9802553at2"/>
<evidence type="ECO:0000256" key="3">
    <source>
        <dbReference type="ARBA" id="ARBA00009677"/>
    </source>
</evidence>
<evidence type="ECO:0000256" key="4">
    <source>
        <dbReference type="ARBA" id="ARBA00016244"/>
    </source>
</evidence>
<gene>
    <name evidence="10" type="primary">flgK</name>
    <name evidence="10" type="ORF">D4N35_003995</name>
</gene>
<keyword evidence="5" id="KW-0964">Secreted</keyword>
<protein>
    <recommendedName>
        <fullName evidence="4">Flagellar hook-associated protein 1</fullName>
    </recommendedName>
</protein>
<dbReference type="PANTHER" id="PTHR30033:SF1">
    <property type="entry name" value="FLAGELLAR HOOK-ASSOCIATED PROTEIN 1"/>
    <property type="match status" value="1"/>
</dbReference>
<dbReference type="InterPro" id="IPR053927">
    <property type="entry name" value="FlgK_helical"/>
</dbReference>
<evidence type="ECO:0000256" key="5">
    <source>
        <dbReference type="ARBA" id="ARBA00022525"/>
    </source>
</evidence>
<comment type="subcellular location">
    <subcellularLocation>
        <location evidence="1">Bacterial flagellum</location>
    </subcellularLocation>
    <subcellularLocation>
        <location evidence="2">Secreted</location>
    </subcellularLocation>
</comment>
<dbReference type="EMBL" id="QYTU02000005">
    <property type="protein sequence ID" value="RWR13588.1"/>
    <property type="molecule type" value="Genomic_DNA"/>
</dbReference>
<dbReference type="RefSeq" id="WP_120070334.1">
    <property type="nucleotide sequence ID" value="NZ_CP126113.1"/>
</dbReference>
<evidence type="ECO:0000259" key="7">
    <source>
        <dbReference type="Pfam" id="PF00460"/>
    </source>
</evidence>
<dbReference type="Pfam" id="PF06429">
    <property type="entry name" value="Flg_bbr_C"/>
    <property type="match status" value="1"/>
</dbReference>
<dbReference type="GeneID" id="56391899"/>
<dbReference type="AlphaFoldDB" id="A0A443IZ89"/>
<evidence type="ECO:0000256" key="2">
    <source>
        <dbReference type="ARBA" id="ARBA00004613"/>
    </source>
</evidence>
<comment type="similarity">
    <text evidence="3">Belongs to the flagella basal body rod proteins family.</text>
</comment>
<dbReference type="PANTHER" id="PTHR30033">
    <property type="entry name" value="FLAGELLAR HOOK-ASSOCIATED PROTEIN 1"/>
    <property type="match status" value="1"/>
</dbReference>
<dbReference type="GO" id="GO:0009424">
    <property type="term" value="C:bacterial-type flagellum hook"/>
    <property type="evidence" value="ECO:0007669"/>
    <property type="project" value="InterPro"/>
</dbReference>
<dbReference type="NCBIfam" id="TIGR02492">
    <property type="entry name" value="flgK_ends"/>
    <property type="match status" value="1"/>
</dbReference>
<evidence type="ECO:0000259" key="8">
    <source>
        <dbReference type="Pfam" id="PF06429"/>
    </source>
</evidence>
<feature type="domain" description="Flagellar basal-body/hook protein C-terminal" evidence="8">
    <location>
        <begin position="430"/>
        <end position="471"/>
    </location>
</feature>
<dbReference type="Proteomes" id="UP000273811">
    <property type="component" value="Unassembled WGS sequence"/>
</dbReference>
<evidence type="ECO:0000256" key="1">
    <source>
        <dbReference type="ARBA" id="ARBA00004365"/>
    </source>
</evidence>
<dbReference type="GO" id="GO:0005576">
    <property type="term" value="C:extracellular region"/>
    <property type="evidence" value="ECO:0007669"/>
    <property type="project" value="UniProtKB-SubCell"/>
</dbReference>
<feature type="domain" description="Flagellar hook-associated protein FlgK helical" evidence="9">
    <location>
        <begin position="102"/>
        <end position="347"/>
    </location>
</feature>
<name>A0A443IZ89_9BACI</name>
<accession>A0A443IZ89</accession>